<gene>
    <name evidence="1" type="ORF">F4821DRAFT_103565</name>
</gene>
<sequence>MERSTDMKDAAQALENDNELFSRVRDDFLSKLSDSDRSLYSPCTTSEDLIRAIEKLDILRRRHPKSSRWMQRISNLAKCLQPYFEVIGLVVSSHPEFSAIVWGALRLVFQLAGNFSTFFDKLTELFERLVHSFPQYDMIITLCDKAKNNEWADGDEGKTSIDKFIKDLGQKIRYNIETVYRDLFQIIHTVIRVFTKSTGRLKKTPVVMSQLIWKPFDLRFGDLIKRIEEHRQSLFEDVLLMVSGSIMKDISSAAKYQYTTCQRQLDDVEVKDSREEKTLIQERERLNYTQREIGDKALEYITFQLENIQGKLDKLENDRLERTYFNFRVWLSPSNYTDSRNRASRSRQDGTANWIFDKPFYLRWREKESVLPSSPYKFDSRVLWIYGHPGSGKTTLASALLDYYDRQVASSDQTRPEVFYFFFEELYSHSSSPIHAYRAILAQIIKKQKSNETMLDRFAFIMNSNYQGDPVSSEAALVDLLQLCLESNSIFVLDGIDECRDNDSLIEALLGISKNVPSLQIIFLSRVNVIALQRTVPKEFQHKLAKDEFKDDISLFCCFHLQQLFDQQLLPDSARDKLGPMVEKLVHGADGMFLWARLMINYLRLSVWTPRLRLAAIDQVKFPEGLEKMYERIFLLITSAGHSTSTMASKVLAWSAYSLVPMTSYQVRQALIADGHLPVEMCSDDIAEFEESAIMVCAGLVERHDSSNISEFHISGSITLQLSHSSVRESLDKMFQPSSHYSSPNVCILPNPMEVNLYLANTCLRQLLYHTPAQPLSGKLGQRLLPGELAAKFPFTDHSGVCWMNYLSAGMRHMKNLPHIRQVEARCLFEDDAFHTATKTLWSFLQKPAVMSTWLESFYSAREFREVLGCEHPPIHLLDNWPASSEIRSSYHVSENHDLGEELSSFGEAIKEVVNLWGHRLEEAPEIIWNEMTGFIHRRFFFHSLSTHAISQNPDPPPLATLSTKPIAVLSRTTRDGHWKGILSIWPPRIIHDTRYIKSVQRFEETDLTRLCTGWIAAYDVWTVKDQARKVMRMQLPLDNRDVLFDIRRCLGQGNMDEIELAITIAPDILSFSVLQTVFMVHPQSSQNREPTVLIRKLPAWQQIEDFSWNLSALRSSRMYSYSVHSGAVGRYLVLTERNETGRYLLTMYRYTAGKILNIEKVSSLHLWPSSGFNHVTFHPTLSMMAFSIVGTEQSFDERAVVIWMFSSDESMTMEKVDSSYSSIKTLHFSECGSYLVVQLVNLNDGSAKSVVLAVPMPFLQTPGARIDSDTLGSPAGLIDRHTIPSTSAGSLLPVDKAAKSLTHAAHVGPSGSTRIISIAASNGDIELSSKAGSESLSTKLAMLPPWSGLETMTYTLTPPSAGDRALKISVDMPPRLSYPLRGSDSQAPIMSIEKDVRAINIPPTLKSITLPSPDVQALDGSVTLGRKRHLEQTDWYEDREKDSASQRSRQIRP</sequence>
<name>A0ACC0D5A5_9PEZI</name>
<accession>A0ACC0D5A5</accession>
<reference evidence="1 2" key="1">
    <citation type="journal article" date="2022" name="New Phytol.">
        <title>Ecological generalism drives hyperdiversity of secondary metabolite gene clusters in xylarialean endophytes.</title>
        <authorList>
            <person name="Franco M.E.E."/>
            <person name="Wisecaver J.H."/>
            <person name="Arnold A.E."/>
            <person name="Ju Y.M."/>
            <person name="Slot J.C."/>
            <person name="Ahrendt S."/>
            <person name="Moore L.P."/>
            <person name="Eastman K.E."/>
            <person name="Scott K."/>
            <person name="Konkel Z."/>
            <person name="Mondo S.J."/>
            <person name="Kuo A."/>
            <person name="Hayes R.D."/>
            <person name="Haridas S."/>
            <person name="Andreopoulos B."/>
            <person name="Riley R."/>
            <person name="LaButti K."/>
            <person name="Pangilinan J."/>
            <person name="Lipzen A."/>
            <person name="Amirebrahimi M."/>
            <person name="Yan J."/>
            <person name="Adam C."/>
            <person name="Keymanesh K."/>
            <person name="Ng V."/>
            <person name="Louie K."/>
            <person name="Northen T."/>
            <person name="Drula E."/>
            <person name="Henrissat B."/>
            <person name="Hsieh H.M."/>
            <person name="Youens-Clark K."/>
            <person name="Lutzoni F."/>
            <person name="Miadlikowska J."/>
            <person name="Eastwood D.C."/>
            <person name="Hamelin R.C."/>
            <person name="Grigoriev I.V."/>
            <person name="U'Ren J.M."/>
        </authorList>
    </citation>
    <scope>NUCLEOTIDE SEQUENCE [LARGE SCALE GENOMIC DNA]</scope>
    <source>
        <strain evidence="1 2">ER1909</strain>
    </source>
</reference>
<dbReference type="EMBL" id="MU394306">
    <property type="protein sequence ID" value="KAI6087732.1"/>
    <property type="molecule type" value="Genomic_DNA"/>
</dbReference>
<dbReference type="Proteomes" id="UP001497680">
    <property type="component" value="Unassembled WGS sequence"/>
</dbReference>
<protein>
    <submittedName>
        <fullName evidence="1">Uncharacterized protein</fullName>
    </submittedName>
</protein>
<keyword evidence="2" id="KW-1185">Reference proteome</keyword>
<comment type="caution">
    <text evidence="1">The sequence shown here is derived from an EMBL/GenBank/DDBJ whole genome shotgun (WGS) entry which is preliminary data.</text>
</comment>
<proteinExistence type="predicted"/>
<organism evidence="1 2">
    <name type="scientific">Hypoxylon rubiginosum</name>
    <dbReference type="NCBI Taxonomy" id="110542"/>
    <lineage>
        <taxon>Eukaryota</taxon>
        <taxon>Fungi</taxon>
        <taxon>Dikarya</taxon>
        <taxon>Ascomycota</taxon>
        <taxon>Pezizomycotina</taxon>
        <taxon>Sordariomycetes</taxon>
        <taxon>Xylariomycetidae</taxon>
        <taxon>Xylariales</taxon>
        <taxon>Hypoxylaceae</taxon>
        <taxon>Hypoxylon</taxon>
    </lineage>
</organism>
<evidence type="ECO:0000313" key="1">
    <source>
        <dbReference type="EMBL" id="KAI6087732.1"/>
    </source>
</evidence>
<evidence type="ECO:0000313" key="2">
    <source>
        <dbReference type="Proteomes" id="UP001497680"/>
    </source>
</evidence>